<dbReference type="EMBL" id="JAHRIO010030807">
    <property type="protein sequence ID" value="MEQ2168273.1"/>
    <property type="molecule type" value="Genomic_DNA"/>
</dbReference>
<name>A0ABV0NA86_9TELE</name>
<comment type="caution">
    <text evidence="9">The sequence shown here is derived from an EMBL/GenBank/DDBJ whole genome shotgun (WGS) entry which is preliminary data.</text>
</comment>
<dbReference type="InterPro" id="IPR013098">
    <property type="entry name" value="Ig_I-set"/>
</dbReference>
<evidence type="ECO:0000259" key="7">
    <source>
        <dbReference type="PROSITE" id="PS50835"/>
    </source>
</evidence>
<feature type="domain" description="Ig-like" evidence="7">
    <location>
        <begin position="367"/>
        <end position="456"/>
    </location>
</feature>
<evidence type="ECO:0000256" key="4">
    <source>
        <dbReference type="ARBA" id="ARBA00022737"/>
    </source>
</evidence>
<gene>
    <name evidence="9" type="ORF">GOODEAATRI_012678</name>
</gene>
<dbReference type="InterPro" id="IPR036179">
    <property type="entry name" value="Ig-like_dom_sf"/>
</dbReference>
<sequence>VPDEMIPAAWYLEDQRLMPSSKYGMEQKGTRRRLTIHDVGTDDDGVYLCEMPDGAKSIAELAVKDRPNSALLTWVPAPNTPTTTRSMFVLERQEVGSQEWQKCFTSETATSAEVSDDSVQCEGDYRFRVCCINKYGRSGHVEFPNVIHLAAVFRFIPLSELDSNKIVETSDAIVLYCEVTHPFAKVSWYKDGEELQVSDGLNIQSDGNMRRLVIQSAEASHCGVYTCETSGDVIKFNVDVEGYIVTSKRFSENTLTFVPAAVKIHPLISYCSGPPVEFSPASEEELHKNSMELDPVVLLCHVSRDDAEVVWYKDDSEIQPSDNITLQAEGTMRRLIIRSAEASDAGNYICKSGNNSIEFTVNVKEAPVMLRRLEHMPDKLESFAGKPVVLEIEVSRPTAEVKWLLDGKEIEQSSDITITKDGIFRSLTINSPTPKDSGKYTCDATDDKINFQVKVSDDIVLECELSRCNGNAKWYKDGCRIQGDERFCEEEEGAFRSLVILNAELKDSGEYFLDVGDDNVTFQVTLEGNSCDPDYQDLMAGDDLILACEVSRANAPVQWYCNDRLLTSDSHTFIESYGTLRKLIISNIQPSDSGKYVCDAVNDKMINIIRIQGDRFHVSRNGLCHTLVIKKCQLIDCSKITAEAEGKMSKASLKVQEAQVMFTRKMEAVTAEEFGEATLETEISLDTGEVQWMRQGVVIQSGPRHTLAQNGCKRSLTIQNLSLSDRGTYRCETLHDRTQVKLNVEPRKISIRKSLTDQETFERETASFEVELSHADVEGIWQKDGIRVKPNNQFRVSINGLVHSLTLTNLTLEDTGTIVFSAEGVRSTARLTVKGKYKSERSGFSSLLGQNCKSMFTG</sequence>
<organism evidence="9 10">
    <name type="scientific">Goodea atripinnis</name>
    <dbReference type="NCBI Taxonomy" id="208336"/>
    <lineage>
        <taxon>Eukaryota</taxon>
        <taxon>Metazoa</taxon>
        <taxon>Chordata</taxon>
        <taxon>Craniata</taxon>
        <taxon>Vertebrata</taxon>
        <taxon>Euteleostomi</taxon>
        <taxon>Actinopterygii</taxon>
        <taxon>Neopterygii</taxon>
        <taxon>Teleostei</taxon>
        <taxon>Neoteleostei</taxon>
        <taxon>Acanthomorphata</taxon>
        <taxon>Ovalentaria</taxon>
        <taxon>Atherinomorphae</taxon>
        <taxon>Cyprinodontiformes</taxon>
        <taxon>Goodeidae</taxon>
        <taxon>Goodea</taxon>
    </lineage>
</organism>
<dbReference type="Pfam" id="PF07679">
    <property type="entry name" value="I-set"/>
    <property type="match status" value="5"/>
</dbReference>
<feature type="non-terminal residue" evidence="9">
    <location>
        <position position="1"/>
    </location>
</feature>
<dbReference type="PROSITE" id="PS50835">
    <property type="entry name" value="IG_LIKE"/>
    <property type="match status" value="5"/>
</dbReference>
<dbReference type="Proteomes" id="UP001476798">
    <property type="component" value="Unassembled WGS sequence"/>
</dbReference>
<feature type="domain" description="Ig-like" evidence="7">
    <location>
        <begin position="144"/>
        <end position="251"/>
    </location>
</feature>
<keyword evidence="4" id="KW-0677">Repeat</keyword>
<proteinExistence type="predicted"/>
<evidence type="ECO:0008006" key="11">
    <source>
        <dbReference type="Google" id="ProtNLM"/>
    </source>
</evidence>
<evidence type="ECO:0000256" key="2">
    <source>
        <dbReference type="ARBA" id="ARBA00022490"/>
    </source>
</evidence>
<reference evidence="9 10" key="1">
    <citation type="submission" date="2021-06" db="EMBL/GenBank/DDBJ databases">
        <authorList>
            <person name="Palmer J.M."/>
        </authorList>
    </citation>
    <scope>NUCLEOTIDE SEQUENCE [LARGE SCALE GENOMIC DNA]</scope>
    <source>
        <strain evidence="9 10">GA_2019</strain>
        <tissue evidence="9">Muscle</tissue>
    </source>
</reference>
<dbReference type="InterPro" id="IPR036116">
    <property type="entry name" value="FN3_sf"/>
</dbReference>
<feature type="domain" description="Fibronectin type-III" evidence="8">
    <location>
        <begin position="55"/>
        <end position="152"/>
    </location>
</feature>
<dbReference type="InterPro" id="IPR003599">
    <property type="entry name" value="Ig_sub"/>
</dbReference>
<protein>
    <recommendedName>
        <fullName evidence="11">Obscurin like cytoskeletal adaptor 1a</fullName>
    </recommendedName>
</protein>
<keyword evidence="3" id="KW-0597">Phosphoprotein</keyword>
<dbReference type="InterPro" id="IPR052385">
    <property type="entry name" value="Obscurin/Obscurin-like_Reg"/>
</dbReference>
<dbReference type="SUPFAM" id="SSF48726">
    <property type="entry name" value="Immunoglobulin"/>
    <property type="match status" value="8"/>
</dbReference>
<accession>A0ABV0NA86</accession>
<evidence type="ECO:0000256" key="5">
    <source>
        <dbReference type="ARBA" id="ARBA00023157"/>
    </source>
</evidence>
<feature type="domain" description="Ig-like" evidence="7">
    <location>
        <begin position="274"/>
        <end position="362"/>
    </location>
</feature>
<evidence type="ECO:0000256" key="1">
    <source>
        <dbReference type="ARBA" id="ARBA00004496"/>
    </source>
</evidence>
<dbReference type="SMART" id="SM00408">
    <property type="entry name" value="IGc2"/>
    <property type="match status" value="5"/>
</dbReference>
<comment type="subcellular location">
    <subcellularLocation>
        <location evidence="1">Cytoplasm</location>
    </subcellularLocation>
</comment>
<feature type="domain" description="Ig-like" evidence="7">
    <location>
        <begin position="541"/>
        <end position="609"/>
    </location>
</feature>
<dbReference type="SMART" id="SM00409">
    <property type="entry name" value="IG"/>
    <property type="match status" value="7"/>
</dbReference>
<keyword evidence="5" id="KW-1015">Disulfide bond</keyword>
<evidence type="ECO:0000313" key="9">
    <source>
        <dbReference type="EMBL" id="MEQ2168273.1"/>
    </source>
</evidence>
<dbReference type="InterPro" id="IPR003961">
    <property type="entry name" value="FN3_dom"/>
</dbReference>
<dbReference type="InterPro" id="IPR013783">
    <property type="entry name" value="Ig-like_fold"/>
</dbReference>
<dbReference type="SUPFAM" id="SSF49265">
    <property type="entry name" value="Fibronectin type III"/>
    <property type="match status" value="1"/>
</dbReference>
<dbReference type="PANTHER" id="PTHR35971">
    <property type="entry name" value="SI:DKEY-31G6.6"/>
    <property type="match status" value="1"/>
</dbReference>
<keyword evidence="2" id="KW-0963">Cytoplasm</keyword>
<keyword evidence="6" id="KW-0393">Immunoglobulin domain</keyword>
<keyword evidence="10" id="KW-1185">Reference proteome</keyword>
<feature type="domain" description="Ig-like" evidence="7">
    <location>
        <begin position="689"/>
        <end position="750"/>
    </location>
</feature>
<dbReference type="InterPro" id="IPR007110">
    <property type="entry name" value="Ig-like_dom"/>
</dbReference>
<dbReference type="PANTHER" id="PTHR35971:SF3">
    <property type="entry name" value="OBSCURIN-LIKE PROTEIN 1 ISOFORM X1"/>
    <property type="match status" value="1"/>
</dbReference>
<dbReference type="PROSITE" id="PS50853">
    <property type="entry name" value="FN3"/>
    <property type="match status" value="1"/>
</dbReference>
<dbReference type="CDD" id="cd00063">
    <property type="entry name" value="FN3"/>
    <property type="match status" value="1"/>
</dbReference>
<dbReference type="Pfam" id="PF13927">
    <property type="entry name" value="Ig_3"/>
    <property type="match status" value="1"/>
</dbReference>
<dbReference type="Gene3D" id="2.60.40.10">
    <property type="entry name" value="Immunoglobulins"/>
    <property type="match status" value="9"/>
</dbReference>
<evidence type="ECO:0000259" key="8">
    <source>
        <dbReference type="PROSITE" id="PS50853"/>
    </source>
</evidence>
<evidence type="ECO:0000256" key="3">
    <source>
        <dbReference type="ARBA" id="ARBA00022553"/>
    </source>
</evidence>
<evidence type="ECO:0000256" key="6">
    <source>
        <dbReference type="ARBA" id="ARBA00023319"/>
    </source>
</evidence>
<evidence type="ECO:0000313" key="10">
    <source>
        <dbReference type="Proteomes" id="UP001476798"/>
    </source>
</evidence>
<dbReference type="CDD" id="cd00096">
    <property type="entry name" value="Ig"/>
    <property type="match status" value="1"/>
</dbReference>
<dbReference type="InterPro" id="IPR003598">
    <property type="entry name" value="Ig_sub2"/>
</dbReference>